<name>A0ABQ6DYA4_9GAMM</name>
<dbReference type="RefSeq" id="WP_284202974.1">
    <property type="nucleotide sequence ID" value="NZ_BSPQ01000002.1"/>
</dbReference>
<keyword evidence="1 5" id="KW-0963">Cytoplasm</keyword>
<dbReference type="PANTHER" id="PTHR39455">
    <property type="entry name" value="CELL DIVISION PROTEIN ZAPD"/>
    <property type="match status" value="1"/>
</dbReference>
<evidence type="ECO:0000256" key="3">
    <source>
        <dbReference type="ARBA" id="ARBA00023210"/>
    </source>
</evidence>
<dbReference type="SUPFAM" id="SSF160950">
    <property type="entry name" value="YacF-like"/>
    <property type="match status" value="1"/>
</dbReference>
<evidence type="ECO:0000313" key="6">
    <source>
        <dbReference type="EMBL" id="GLS89848.1"/>
    </source>
</evidence>
<evidence type="ECO:0000256" key="2">
    <source>
        <dbReference type="ARBA" id="ARBA00022618"/>
    </source>
</evidence>
<keyword evidence="4 5" id="KW-0131">Cell cycle</keyword>
<evidence type="ECO:0000256" key="5">
    <source>
        <dbReference type="HAMAP-Rule" id="MF_01092"/>
    </source>
</evidence>
<dbReference type="InterPro" id="IPR027462">
    <property type="entry name" value="ZapD_C"/>
</dbReference>
<protein>
    <recommendedName>
        <fullName evidence="5">Cell division protein ZapD</fullName>
    </recommendedName>
    <alternativeName>
        <fullName evidence="5">Z ring-associated protein D</fullName>
    </alternativeName>
</protein>
<dbReference type="EMBL" id="BSPQ01000002">
    <property type="protein sequence ID" value="GLS89848.1"/>
    <property type="molecule type" value="Genomic_DNA"/>
</dbReference>
<keyword evidence="3 5" id="KW-0717">Septation</keyword>
<dbReference type="Gene3D" id="1.10.3900.10">
    <property type="entry name" value="YacF-like"/>
    <property type="match status" value="1"/>
</dbReference>
<dbReference type="Gene3D" id="2.60.440.10">
    <property type="entry name" value="YacF-like domains"/>
    <property type="match status" value="1"/>
</dbReference>
<comment type="subunit">
    <text evidence="5">Interacts with FtsZ.</text>
</comment>
<keyword evidence="7" id="KW-1185">Reference proteome</keyword>
<proteinExistence type="inferred from homology"/>
<evidence type="ECO:0000313" key="7">
    <source>
        <dbReference type="Proteomes" id="UP001157353"/>
    </source>
</evidence>
<keyword evidence="2 5" id="KW-0132">Cell division</keyword>
<dbReference type="Proteomes" id="UP001157353">
    <property type="component" value="Unassembled WGS sequence"/>
</dbReference>
<evidence type="ECO:0000256" key="4">
    <source>
        <dbReference type="ARBA" id="ARBA00023306"/>
    </source>
</evidence>
<dbReference type="Pfam" id="PF07072">
    <property type="entry name" value="ZapD"/>
    <property type="match status" value="1"/>
</dbReference>
<dbReference type="HAMAP" id="MF_01092">
    <property type="entry name" value="ZapD"/>
    <property type="match status" value="1"/>
</dbReference>
<comment type="caution">
    <text evidence="6">The sequence shown here is derived from an EMBL/GenBank/DDBJ whole genome shotgun (WGS) entry which is preliminary data.</text>
</comment>
<gene>
    <name evidence="5 6" type="primary">zapD</name>
    <name evidence="6" type="ORF">GCM10007916_09150</name>
</gene>
<dbReference type="InterPro" id="IPR036268">
    <property type="entry name" value="ZapD_sf"/>
</dbReference>
<dbReference type="PANTHER" id="PTHR39455:SF1">
    <property type="entry name" value="CELL DIVISION PROTEIN ZAPD"/>
    <property type="match status" value="1"/>
</dbReference>
<sequence length="246" mass="29067">MTNMITFEYPLNEKMRSYLRFEFLFLQIVKSKKFNHESDTTVFFKALFELLELSERCDIRHDLIKDLRLLSTQMKLWLNHDQVDHEAVSQLLLEIDELITAVLLMPKQLRYFKTNRFLTSLKQRFSIPSGCCNFDLPQYHFWLAEGQEKQQKDAAIWLTHFDALQKALILYLKIKRSQGVVSKQTAVNGFFQGEVENSCFVSIEFEKSLAVYPMISGHKDRYSVRFMSSDIEHHLAENIEFKQICC</sequence>
<evidence type="ECO:0000256" key="1">
    <source>
        <dbReference type="ARBA" id="ARBA00022490"/>
    </source>
</evidence>
<dbReference type="InterPro" id="IPR009777">
    <property type="entry name" value="ZapD"/>
</dbReference>
<comment type="similarity">
    <text evidence="5">Belongs to the ZapD family.</text>
</comment>
<comment type="subcellular location">
    <subcellularLocation>
        <location evidence="5">Cytoplasm</location>
    </subcellularLocation>
    <text evidence="5">Localizes to mid-cell in an FtsZ-dependent manner.</text>
</comment>
<dbReference type="GO" id="GO:0051301">
    <property type="term" value="P:cell division"/>
    <property type="evidence" value="ECO:0007669"/>
    <property type="project" value="UniProtKB-KW"/>
</dbReference>
<dbReference type="NCBIfam" id="NF003655">
    <property type="entry name" value="PRK05287.1-3"/>
    <property type="match status" value="1"/>
</dbReference>
<organism evidence="6 7">
    <name type="scientific">Psychromonas marina</name>
    <dbReference type="NCBI Taxonomy" id="88364"/>
    <lineage>
        <taxon>Bacteria</taxon>
        <taxon>Pseudomonadati</taxon>
        <taxon>Pseudomonadota</taxon>
        <taxon>Gammaproteobacteria</taxon>
        <taxon>Alteromonadales</taxon>
        <taxon>Psychromonadaceae</taxon>
        <taxon>Psychromonas</taxon>
    </lineage>
</organism>
<reference evidence="7" key="1">
    <citation type="journal article" date="2019" name="Int. J. Syst. Evol. Microbiol.">
        <title>The Global Catalogue of Microorganisms (GCM) 10K type strain sequencing project: providing services to taxonomists for standard genome sequencing and annotation.</title>
        <authorList>
            <consortium name="The Broad Institute Genomics Platform"/>
            <consortium name="The Broad Institute Genome Sequencing Center for Infectious Disease"/>
            <person name="Wu L."/>
            <person name="Ma J."/>
        </authorList>
    </citation>
    <scope>NUCLEOTIDE SEQUENCE [LARGE SCALE GENOMIC DNA]</scope>
    <source>
        <strain evidence="7">NBRC 103166</strain>
    </source>
</reference>
<accession>A0ABQ6DYA4</accession>
<comment type="function">
    <text evidence="5">Cell division factor that enhances FtsZ-ring assembly. Directly interacts with FtsZ and promotes bundling of FtsZ protofilaments, with a reduction in FtsZ GTPase activity.</text>
</comment>